<dbReference type="GO" id="GO:0005925">
    <property type="term" value="C:focal adhesion"/>
    <property type="evidence" value="ECO:0007669"/>
    <property type="project" value="UniProtKB-ARBA"/>
</dbReference>
<dbReference type="InterPro" id="IPR011009">
    <property type="entry name" value="Kinase-like_dom_sf"/>
</dbReference>
<feature type="repeat" description="ANK" evidence="45">
    <location>
        <begin position="66"/>
        <end position="98"/>
    </location>
</feature>
<evidence type="ECO:0000256" key="6">
    <source>
        <dbReference type="ARBA" id="ARBA00004502"/>
    </source>
</evidence>
<dbReference type="CDD" id="cd14057">
    <property type="entry name" value="PK_ILK"/>
    <property type="match status" value="1"/>
</dbReference>
<dbReference type="SMART" id="SM00248">
    <property type="entry name" value="ANK"/>
    <property type="match status" value="3"/>
</dbReference>
<feature type="repeat" description="ANK" evidence="45">
    <location>
        <begin position="33"/>
        <end position="65"/>
    </location>
</feature>
<evidence type="ECO:0000256" key="21">
    <source>
        <dbReference type="ARBA" id="ARBA00022801"/>
    </source>
</evidence>
<comment type="caution">
    <text evidence="48">The sequence shown here is derived from an EMBL/GenBank/DDBJ whole genome shotgun (WGS) entry which is preliminary data.</text>
</comment>
<feature type="domain" description="Protein kinase" evidence="46">
    <location>
        <begin position="193"/>
        <end position="446"/>
    </location>
</feature>
<dbReference type="GO" id="GO:0046872">
    <property type="term" value="F:metal ion binding"/>
    <property type="evidence" value="ECO:0007669"/>
    <property type="project" value="UniProtKB-KW"/>
</dbReference>
<sequence>MDDIFTQCREGNSVAVRLWLDNTENDLNLGDDHGFSPLHWACREGRSGVVDMLIMRGARINVMNRGDDTPLHLASSHGHRDIVAKLIQCKADPSTVNEHGNTPLHYACFWGQDEVAEDLMTSGAQVCTCNRYGQTPLDKAKPHLRQLLQEKAEKMGQSLTKVPYKETFWKGTMRTRPRNGTLNKQAGIDFKQLSLLAKINENQSGELWQGRWQGDEIVVKVLQVRDWTTRKSRDFNEEHPKLRIFSHPNILPVLGACQAPPSPHPIIITHYMPYGSLYNILHQGTTLVVDQNQAVKFALDIASGMAFLHTLEPMVSRLHLNSKHIMIDEDMTARLSMADAKFSFQCPGRMYSPAWMAPEALQKRPEDINRRSGDMWSFAVLLWELVTREVPFADLSHMEIGMKVALEGLRPTIPPGISPHICKLMRLCMNEDPAKRPKFDMIVPILEKMQDKGHADNLDPPRPGTYRCEKLQTTRMTPAVRAMRLPAVPPTSGLLTGFLVLLLPLLASGLPAHTPENPGLVFIEQNRVGFNWRNVSCSMCKAAFTILDVALLTDSNEERVARAFGEACIRLHLADEQVCRQITELFRDDFIRALQQSVLWPSEACAMLIGPSCGNFDIYAPWNITLPKVPKPPVTPPSPPKPGSPQSRVLFLTDIHWDKEYQAGSSADCKDPLCCRKDSGSPSWRRRQAGYWGTYSKCDLPLRTVENLLENAAGAGSWDWVYWTGDIPAHNVWAQTRKQQLSELSVISRLIHKHLGPNVTVYPAVGNHESTPVNSFPPPFVHGNRSSSWLYDTMAEEWSAWLPEEALKTLRYGGFYTVKVRPGLRVVSLNMNFCARENFWLMVNSTDPANQLQWLVHILQTSEEQGEKVHIIGHIPPGLCLSSWSWNYYHIVNRYESTIAGQFFGHTHLDEFQMFYDERTMSRPLGVAFIAPSVTTYINLNPGYRVYYVDGDYPGSSRLVLDHETYILNLTKVNHAPGITLSPEQNPKWTLLYRATEAYGLSTLFPSDYDKLMQAFIKDDRVFQRFWYFRHKGHVSEPCKETCKTSLLCFLRSGRYDELEQCDLFNGYKGNMARAARKTLC</sequence>
<evidence type="ECO:0000256" key="22">
    <source>
        <dbReference type="ARBA" id="ARBA00022833"/>
    </source>
</evidence>
<evidence type="ECO:0000256" key="24">
    <source>
        <dbReference type="ARBA" id="ARBA00023098"/>
    </source>
</evidence>
<evidence type="ECO:0000256" key="33">
    <source>
        <dbReference type="ARBA" id="ARBA00047268"/>
    </source>
</evidence>
<dbReference type="GO" id="GO:0061750">
    <property type="term" value="F:acid sphingomyelin phosphodiesterase activity"/>
    <property type="evidence" value="ECO:0007669"/>
    <property type="project" value="TreeGrafter"/>
</dbReference>
<evidence type="ECO:0000256" key="44">
    <source>
        <dbReference type="ARBA" id="ARBA00076660"/>
    </source>
</evidence>
<comment type="similarity">
    <text evidence="10">Belongs to the acid sphingomyelinase family.</text>
</comment>
<comment type="function">
    <text evidence="41">In the lysosomes, converts sphingomyelin to ceramide. Plays an important role in the export of cholesterol from the intraendolysosomal membranes. Also has phospholipase C activities toward 1,2-diacylglycerolphosphocholine and 1,2-diacylglycerolphosphoglycerol. Modulates stress-induced apoptosis through the production of ceramide.</text>
</comment>
<evidence type="ECO:0000256" key="45">
    <source>
        <dbReference type="PROSITE-ProRule" id="PRU00023"/>
    </source>
</evidence>
<dbReference type="PANTHER" id="PTHR10340">
    <property type="entry name" value="SPHINGOMYELIN PHOSPHODIESTERASE"/>
    <property type="match status" value="1"/>
</dbReference>
<keyword evidence="28" id="KW-0458">Lysosome</keyword>
<evidence type="ECO:0000256" key="10">
    <source>
        <dbReference type="ARBA" id="ARBA00008234"/>
    </source>
</evidence>
<keyword evidence="17" id="KW-0551">Lipid droplet</keyword>
<keyword evidence="13" id="KW-1003">Cell membrane</keyword>
<evidence type="ECO:0000256" key="19">
    <source>
        <dbReference type="ARBA" id="ARBA00022729"/>
    </source>
</evidence>
<evidence type="ECO:0000256" key="13">
    <source>
        <dbReference type="ARBA" id="ARBA00022475"/>
    </source>
</evidence>
<evidence type="ECO:0000256" key="20">
    <source>
        <dbReference type="ARBA" id="ARBA00022737"/>
    </source>
</evidence>
<dbReference type="PANTHER" id="PTHR10340:SF34">
    <property type="entry name" value="SPHINGOMYELIN PHOSPHODIESTERASE"/>
    <property type="match status" value="1"/>
</dbReference>
<keyword evidence="26" id="KW-1015">Disulfide bond</keyword>
<evidence type="ECO:0000256" key="14">
    <source>
        <dbReference type="ARBA" id="ARBA00022490"/>
    </source>
</evidence>
<evidence type="ECO:0000256" key="9">
    <source>
        <dbReference type="ARBA" id="ARBA00005843"/>
    </source>
</evidence>
<evidence type="ECO:0000256" key="2">
    <source>
        <dbReference type="ARBA" id="ARBA00004202"/>
    </source>
</evidence>
<keyword evidence="18" id="KW-0479">Metal-binding</keyword>
<dbReference type="GO" id="GO:0034480">
    <property type="term" value="F:phosphatidylcholine phospholipase C activity"/>
    <property type="evidence" value="ECO:0007669"/>
    <property type="project" value="UniProtKB-EC"/>
</dbReference>
<dbReference type="EMBL" id="CADEAL010004015">
    <property type="protein sequence ID" value="CAB1449435.1"/>
    <property type="molecule type" value="Genomic_DNA"/>
</dbReference>
<evidence type="ECO:0000256" key="28">
    <source>
        <dbReference type="ARBA" id="ARBA00023228"/>
    </source>
</evidence>
<evidence type="ECO:0000256" key="43">
    <source>
        <dbReference type="ARBA" id="ARBA00069549"/>
    </source>
</evidence>
<evidence type="ECO:0000256" key="12">
    <source>
        <dbReference type="ARBA" id="ARBA00012369"/>
    </source>
</evidence>
<dbReference type="GO" id="GO:0016798">
    <property type="term" value="F:hydrolase activity, acting on glycosyl bonds"/>
    <property type="evidence" value="ECO:0007669"/>
    <property type="project" value="UniProtKB-KW"/>
</dbReference>
<keyword evidence="29" id="KW-0326">Glycosidase</keyword>
<proteinExistence type="inferred from homology"/>
<keyword evidence="24" id="KW-0443">Lipid metabolism</keyword>
<dbReference type="SUPFAM" id="SSF56300">
    <property type="entry name" value="Metallo-dependent phosphatases"/>
    <property type="match status" value="1"/>
</dbReference>
<evidence type="ECO:0000256" key="4">
    <source>
        <dbReference type="ARBA" id="ARBA00004239"/>
    </source>
</evidence>
<dbReference type="GO" id="GO:0005524">
    <property type="term" value="F:ATP binding"/>
    <property type="evidence" value="ECO:0007669"/>
    <property type="project" value="InterPro"/>
</dbReference>
<feature type="repeat" description="ANK" evidence="45">
    <location>
        <begin position="99"/>
        <end position="131"/>
    </location>
</feature>
<dbReference type="InterPro" id="IPR036770">
    <property type="entry name" value="Ankyrin_rpt-contain_sf"/>
</dbReference>
<dbReference type="GO" id="GO:0005811">
    <property type="term" value="C:lipid droplet"/>
    <property type="evidence" value="ECO:0007669"/>
    <property type="project" value="UniProtKB-SubCell"/>
</dbReference>
<comment type="catalytic activity">
    <reaction evidence="34">
        <text>a 1,2-diacyl-sn-glycero-3-phosphocholine + H2O = phosphocholine + a 1,2-diacyl-sn-glycerol + H(+)</text>
        <dbReference type="Rhea" id="RHEA:10604"/>
        <dbReference type="ChEBI" id="CHEBI:15377"/>
        <dbReference type="ChEBI" id="CHEBI:15378"/>
        <dbReference type="ChEBI" id="CHEBI:17815"/>
        <dbReference type="ChEBI" id="CHEBI:57643"/>
        <dbReference type="ChEBI" id="CHEBI:295975"/>
        <dbReference type="EC" id="3.1.4.3"/>
    </reaction>
    <physiologicalReaction direction="left-to-right" evidence="34">
        <dbReference type="Rhea" id="RHEA:10605"/>
    </physiologicalReaction>
</comment>
<keyword evidence="23 45" id="KW-0040">ANK repeat</keyword>
<evidence type="ECO:0000256" key="3">
    <source>
        <dbReference type="ARBA" id="ARBA00004204"/>
    </source>
</evidence>
<dbReference type="InterPro" id="IPR001245">
    <property type="entry name" value="Ser-Thr/Tyr_kinase_cat_dom"/>
</dbReference>
<keyword evidence="20" id="KW-0677">Repeat</keyword>
<keyword evidence="15" id="KW-0964">Secreted</keyword>
<evidence type="ECO:0000256" key="27">
    <source>
        <dbReference type="ARBA" id="ARBA00023180"/>
    </source>
</evidence>
<evidence type="ECO:0000259" key="46">
    <source>
        <dbReference type="PROSITE" id="PS50011"/>
    </source>
</evidence>
<dbReference type="InterPro" id="IPR035692">
    <property type="entry name" value="PK_ILK"/>
</dbReference>
<evidence type="ECO:0000256" key="41">
    <source>
        <dbReference type="ARBA" id="ARBA00058748"/>
    </source>
</evidence>
<dbReference type="PROSITE" id="PS50011">
    <property type="entry name" value="PROTEIN_KINASE_DOM"/>
    <property type="match status" value="1"/>
</dbReference>
<dbReference type="GO" id="GO:0004672">
    <property type="term" value="F:protein kinase activity"/>
    <property type="evidence" value="ECO:0007669"/>
    <property type="project" value="InterPro"/>
</dbReference>
<evidence type="ECO:0000313" key="49">
    <source>
        <dbReference type="Proteomes" id="UP001153269"/>
    </source>
</evidence>
<evidence type="ECO:0000256" key="26">
    <source>
        <dbReference type="ARBA" id="ARBA00023157"/>
    </source>
</evidence>
<keyword evidence="27" id="KW-0325">Glycoprotein</keyword>
<dbReference type="SUPFAM" id="SSF47862">
    <property type="entry name" value="Saposin"/>
    <property type="match status" value="1"/>
</dbReference>
<dbReference type="CDD" id="cd00842">
    <property type="entry name" value="MPP_ASMase"/>
    <property type="match status" value="1"/>
</dbReference>
<comment type="subunit">
    <text evidence="42">Monomer. Interacts with SORT1; the interaction is required for SMPD1 targeting to lysosomes.</text>
</comment>
<dbReference type="AlphaFoldDB" id="A0A9N7VGW2"/>
<dbReference type="InterPro" id="IPR045473">
    <property type="entry name" value="ASM_C"/>
</dbReference>
<dbReference type="Gene3D" id="1.10.510.10">
    <property type="entry name" value="Transferase(Phosphotransferase) domain 1"/>
    <property type="match status" value="1"/>
</dbReference>
<evidence type="ECO:0000256" key="38">
    <source>
        <dbReference type="ARBA" id="ARBA00052601"/>
    </source>
</evidence>
<evidence type="ECO:0000256" key="42">
    <source>
        <dbReference type="ARBA" id="ARBA00062722"/>
    </source>
</evidence>
<dbReference type="FunFam" id="3.60.21.10:FF:000045">
    <property type="entry name" value="Sphingomyelin phosphodiesterase"/>
    <property type="match status" value="1"/>
</dbReference>
<dbReference type="PROSITE" id="PS50015">
    <property type="entry name" value="SAP_B"/>
    <property type="match status" value="1"/>
</dbReference>
<evidence type="ECO:0000256" key="1">
    <source>
        <dbReference type="ARBA" id="ARBA00001947"/>
    </source>
</evidence>
<evidence type="ECO:0000256" key="7">
    <source>
        <dbReference type="ARBA" id="ARBA00004510"/>
    </source>
</evidence>
<dbReference type="Pfam" id="PF19272">
    <property type="entry name" value="ASMase_C"/>
    <property type="match status" value="1"/>
</dbReference>
<evidence type="ECO:0000256" key="31">
    <source>
        <dbReference type="ARBA" id="ARBA00030969"/>
    </source>
</evidence>
<dbReference type="SMART" id="SM00741">
    <property type="entry name" value="SapB"/>
    <property type="match status" value="1"/>
</dbReference>
<dbReference type="GO" id="GO:0007229">
    <property type="term" value="P:integrin-mediated signaling pathway"/>
    <property type="evidence" value="ECO:0007669"/>
    <property type="project" value="UniProtKB-ARBA"/>
</dbReference>
<dbReference type="PROSITE" id="PS50088">
    <property type="entry name" value="ANK_REPEAT"/>
    <property type="match status" value="3"/>
</dbReference>
<evidence type="ECO:0000256" key="34">
    <source>
        <dbReference type="ARBA" id="ARBA00048421"/>
    </source>
</evidence>
<dbReference type="Gene3D" id="3.30.200.20">
    <property type="entry name" value="Phosphorylase Kinase, domain 1"/>
    <property type="match status" value="1"/>
</dbReference>
<evidence type="ECO:0000256" key="29">
    <source>
        <dbReference type="ARBA" id="ARBA00023295"/>
    </source>
</evidence>
<evidence type="ECO:0000256" key="23">
    <source>
        <dbReference type="ARBA" id="ARBA00023043"/>
    </source>
</evidence>
<dbReference type="InterPro" id="IPR008139">
    <property type="entry name" value="SaposinB_dom"/>
</dbReference>
<dbReference type="InterPro" id="IPR004843">
    <property type="entry name" value="Calcineurin-like_PHP"/>
</dbReference>
<dbReference type="FunFam" id="1.25.40.20:FF:000050">
    <property type="entry name" value="integrin-linked protein kinase"/>
    <property type="match status" value="1"/>
</dbReference>
<dbReference type="FunFam" id="1.10.510.10:FF:000187">
    <property type="entry name" value="integrin-linked protein kinase"/>
    <property type="match status" value="1"/>
</dbReference>
<dbReference type="SUPFAM" id="SSF48403">
    <property type="entry name" value="Ankyrin repeat"/>
    <property type="match status" value="1"/>
</dbReference>
<dbReference type="EC" id="3.1.4.3" evidence="11"/>
<accession>A0A9N7VGW2</accession>
<dbReference type="GO" id="GO:0030017">
    <property type="term" value="C:sarcomere"/>
    <property type="evidence" value="ECO:0007669"/>
    <property type="project" value="UniProtKB-SubCell"/>
</dbReference>
<dbReference type="InterPro" id="IPR011001">
    <property type="entry name" value="Saposin-like"/>
</dbReference>
<dbReference type="InterPro" id="IPR002110">
    <property type="entry name" value="Ankyrin_rpt"/>
</dbReference>
<evidence type="ECO:0000256" key="5">
    <source>
        <dbReference type="ARBA" id="ARBA00004371"/>
    </source>
</evidence>
<evidence type="ECO:0000259" key="47">
    <source>
        <dbReference type="PROSITE" id="PS50015"/>
    </source>
</evidence>
<keyword evidence="21" id="KW-0378">Hydrolase</keyword>
<dbReference type="Gene3D" id="3.60.21.10">
    <property type="match status" value="1"/>
</dbReference>
<evidence type="ECO:0000256" key="35">
    <source>
        <dbReference type="ARBA" id="ARBA00049752"/>
    </source>
</evidence>
<comment type="function">
    <text evidence="39">Converts sphingomyelin to ceramide. Exists as two enzymatic forms that arise from alternative trafficking of a single protein precursor, one that is targeted to the endolysosomal compartment, whereas the other is released extracellularly. However, in response to various forms of stress, lysosomal exocytosis may represent a major source of the secretory form.</text>
</comment>
<dbReference type="GO" id="GO:0009653">
    <property type="term" value="P:anatomical structure morphogenesis"/>
    <property type="evidence" value="ECO:0007669"/>
    <property type="project" value="UniProtKB-ARBA"/>
</dbReference>
<dbReference type="GO" id="GO:0005615">
    <property type="term" value="C:extracellular space"/>
    <property type="evidence" value="ECO:0007669"/>
    <property type="project" value="TreeGrafter"/>
</dbReference>
<comment type="catalytic activity">
    <reaction evidence="37">
        <text>N-(octadecanoyl)-sphing-4-enine-1-phosphocholine + H2O = N-octadecanoylsphing-4-enine + phosphocholine + H(+)</text>
        <dbReference type="Rhea" id="RHEA:54284"/>
        <dbReference type="ChEBI" id="CHEBI:15377"/>
        <dbReference type="ChEBI" id="CHEBI:15378"/>
        <dbReference type="ChEBI" id="CHEBI:72961"/>
        <dbReference type="ChEBI" id="CHEBI:83358"/>
        <dbReference type="ChEBI" id="CHEBI:295975"/>
    </reaction>
    <physiologicalReaction direction="left-to-right" evidence="37">
        <dbReference type="Rhea" id="RHEA:54285"/>
    </physiologicalReaction>
</comment>
<dbReference type="InterPro" id="IPR000719">
    <property type="entry name" value="Prot_kinase_dom"/>
</dbReference>
<evidence type="ECO:0000256" key="17">
    <source>
        <dbReference type="ARBA" id="ARBA00022677"/>
    </source>
</evidence>
<dbReference type="GO" id="GO:0005938">
    <property type="term" value="C:cell cortex"/>
    <property type="evidence" value="ECO:0007669"/>
    <property type="project" value="UniProtKB-SubCell"/>
</dbReference>
<dbReference type="EC" id="3.1.4.12" evidence="12"/>
<keyword evidence="19" id="KW-0732">Signal</keyword>
<evidence type="ECO:0000256" key="16">
    <source>
        <dbReference type="ARBA" id="ARBA00022553"/>
    </source>
</evidence>
<feature type="domain" description="Saposin B-type" evidence="47">
    <location>
        <begin position="533"/>
        <end position="617"/>
    </location>
</feature>
<comment type="function">
    <text evidence="40">This form is generated following cleavage by CASP7 in the extracellular milieu in response to bacterial infection. It shows increased ability to convert sphingomyelin to ceramide and promotes plasma membrane repair. Plasma membrane repair by ceramide counteracts the action of gasdermin-D (GSDMD) perforin (PRF1) pores that are formed in response to bacterial infection.</text>
</comment>
<dbReference type="Gene3D" id="1.25.40.20">
    <property type="entry name" value="Ankyrin repeat-containing domain"/>
    <property type="match status" value="1"/>
</dbReference>
<comment type="similarity">
    <text evidence="9">Belongs to the protein kinase superfamily. TKL Ser/Thr protein kinase family.</text>
</comment>
<dbReference type="Pfam" id="PF12796">
    <property type="entry name" value="Ank_2"/>
    <property type="match status" value="1"/>
</dbReference>
<evidence type="ECO:0000256" key="32">
    <source>
        <dbReference type="ARBA" id="ARBA00030970"/>
    </source>
</evidence>
<dbReference type="SUPFAM" id="SSF56112">
    <property type="entry name" value="Protein kinase-like (PK-like)"/>
    <property type="match status" value="1"/>
</dbReference>
<dbReference type="InterPro" id="IPR029052">
    <property type="entry name" value="Metallo-depent_PP-like"/>
</dbReference>
<dbReference type="Gene3D" id="1.10.225.10">
    <property type="entry name" value="Saposin-like"/>
    <property type="match status" value="1"/>
</dbReference>
<keyword evidence="16" id="KW-0597">Phosphoprotein</keyword>
<comment type="subcellular location">
    <subcellularLocation>
        <location evidence="2">Cell membrane</location>
        <topology evidence="2">Peripheral membrane protein</topology>
    </subcellularLocation>
    <subcellularLocation>
        <location evidence="7">Cell projection</location>
        <location evidence="7">Lamellipodium</location>
    </subcellularLocation>
    <subcellularLocation>
        <location evidence="8">Cytoplasm</location>
        <location evidence="8">Cell cortex</location>
    </subcellularLocation>
    <subcellularLocation>
        <location evidence="3">Cytoplasm</location>
        <location evidence="3">Myofibril</location>
        <location evidence="3">Sarcomere</location>
    </subcellularLocation>
    <subcellularLocation>
        <location evidence="6">Lipid droplet</location>
    </subcellularLocation>
    <subcellularLocation>
        <location evidence="5">Lysosome</location>
    </subcellularLocation>
    <subcellularLocation>
        <location evidence="4">Secreted</location>
        <location evidence="4">Extracellular space</location>
    </subcellularLocation>
</comment>
<dbReference type="GO" id="GO:0046513">
    <property type="term" value="P:ceramide biosynthetic process"/>
    <property type="evidence" value="ECO:0007669"/>
    <property type="project" value="UniProtKB-ARBA"/>
</dbReference>
<comment type="cofactor">
    <cofactor evidence="1">
        <name>Zn(2+)</name>
        <dbReference type="ChEBI" id="CHEBI:29105"/>
    </cofactor>
</comment>
<keyword evidence="49" id="KW-1185">Reference proteome</keyword>
<evidence type="ECO:0000256" key="39">
    <source>
        <dbReference type="ARBA" id="ARBA00053461"/>
    </source>
</evidence>
<evidence type="ECO:0000256" key="15">
    <source>
        <dbReference type="ARBA" id="ARBA00022525"/>
    </source>
</evidence>
<evidence type="ECO:0000256" key="37">
    <source>
        <dbReference type="ARBA" id="ARBA00051187"/>
    </source>
</evidence>
<dbReference type="Proteomes" id="UP001153269">
    <property type="component" value="Unassembled WGS sequence"/>
</dbReference>
<dbReference type="Pfam" id="PF07714">
    <property type="entry name" value="PK_Tyr_Ser-Thr"/>
    <property type="match status" value="1"/>
</dbReference>
<comment type="catalytic activity">
    <reaction evidence="38">
        <text>1,2-dihexadecanoyl-sn-glycero-3-phosphocholine + H2O = 1,2-dihexadecanoyl-sn-glycerol + phosphocholine + H(+)</text>
        <dbReference type="Rhea" id="RHEA:45304"/>
        <dbReference type="ChEBI" id="CHEBI:15377"/>
        <dbReference type="ChEBI" id="CHEBI:15378"/>
        <dbReference type="ChEBI" id="CHEBI:72999"/>
        <dbReference type="ChEBI" id="CHEBI:82929"/>
        <dbReference type="ChEBI" id="CHEBI:295975"/>
    </reaction>
    <physiologicalReaction direction="left-to-right" evidence="38">
        <dbReference type="Rhea" id="RHEA:45305"/>
    </physiologicalReaction>
</comment>
<evidence type="ECO:0000256" key="36">
    <source>
        <dbReference type="ARBA" id="ARBA00049807"/>
    </source>
</evidence>
<organism evidence="48 49">
    <name type="scientific">Pleuronectes platessa</name>
    <name type="common">European plaice</name>
    <dbReference type="NCBI Taxonomy" id="8262"/>
    <lineage>
        <taxon>Eukaryota</taxon>
        <taxon>Metazoa</taxon>
        <taxon>Chordata</taxon>
        <taxon>Craniata</taxon>
        <taxon>Vertebrata</taxon>
        <taxon>Euteleostomi</taxon>
        <taxon>Actinopterygii</taxon>
        <taxon>Neopterygii</taxon>
        <taxon>Teleostei</taxon>
        <taxon>Neoteleostei</taxon>
        <taxon>Acanthomorphata</taxon>
        <taxon>Carangaria</taxon>
        <taxon>Pleuronectiformes</taxon>
        <taxon>Pleuronectoidei</taxon>
        <taxon>Pleuronectidae</taxon>
        <taxon>Pleuronectes</taxon>
    </lineage>
</organism>
<comment type="catalytic activity">
    <reaction evidence="33">
        <text>a sphingomyelin + H2O = phosphocholine + an N-acylsphing-4-enine + H(+)</text>
        <dbReference type="Rhea" id="RHEA:19253"/>
        <dbReference type="ChEBI" id="CHEBI:15377"/>
        <dbReference type="ChEBI" id="CHEBI:15378"/>
        <dbReference type="ChEBI" id="CHEBI:17636"/>
        <dbReference type="ChEBI" id="CHEBI:52639"/>
        <dbReference type="ChEBI" id="CHEBI:295975"/>
        <dbReference type="EC" id="3.1.4.12"/>
    </reaction>
    <physiologicalReaction direction="left-to-right" evidence="33">
        <dbReference type="Rhea" id="RHEA:19254"/>
    </physiologicalReaction>
</comment>
<evidence type="ECO:0000313" key="48">
    <source>
        <dbReference type="EMBL" id="CAB1449435.1"/>
    </source>
</evidence>
<dbReference type="GO" id="GO:0005764">
    <property type="term" value="C:lysosome"/>
    <property type="evidence" value="ECO:0007669"/>
    <property type="project" value="UniProtKB-SubCell"/>
</dbReference>
<keyword evidence="25" id="KW-0472">Membrane</keyword>
<gene>
    <name evidence="48" type="ORF">PLEPLA_LOCUS37118</name>
</gene>
<reference evidence="48" key="1">
    <citation type="submission" date="2020-03" db="EMBL/GenBank/DDBJ databases">
        <authorList>
            <person name="Weist P."/>
        </authorList>
    </citation>
    <scope>NUCLEOTIDE SEQUENCE</scope>
</reference>
<keyword evidence="14" id="KW-0963">Cytoplasm</keyword>
<dbReference type="PROSITE" id="PS50297">
    <property type="entry name" value="ANK_REP_REGION"/>
    <property type="match status" value="3"/>
</dbReference>
<dbReference type="GO" id="GO:0006685">
    <property type="term" value="P:sphingomyelin catabolic process"/>
    <property type="evidence" value="ECO:0007669"/>
    <property type="project" value="TreeGrafter"/>
</dbReference>
<dbReference type="Pfam" id="PF00149">
    <property type="entry name" value="Metallophos"/>
    <property type="match status" value="1"/>
</dbReference>
<evidence type="ECO:0000256" key="40">
    <source>
        <dbReference type="ARBA" id="ARBA00057858"/>
    </source>
</evidence>
<dbReference type="InterPro" id="IPR041805">
    <property type="entry name" value="ASMase/PPN1_MPP"/>
</dbReference>
<dbReference type="GO" id="GO:0005886">
    <property type="term" value="C:plasma membrane"/>
    <property type="evidence" value="ECO:0007669"/>
    <property type="project" value="UniProtKB-SubCell"/>
</dbReference>
<evidence type="ECO:0000256" key="8">
    <source>
        <dbReference type="ARBA" id="ARBA00004544"/>
    </source>
</evidence>
<keyword evidence="22" id="KW-0862">Zinc</keyword>
<evidence type="ECO:0000256" key="11">
    <source>
        <dbReference type="ARBA" id="ARBA00012018"/>
    </source>
</evidence>
<protein>
    <recommendedName>
        <fullName evidence="35">Scaffold protein ILK</fullName>
        <ecNumber evidence="12">3.1.4.12</ecNumber>
        <ecNumber evidence="11">3.1.4.3</ecNumber>
    </recommendedName>
    <alternativeName>
        <fullName evidence="44">Acid sphingomyelinase</fullName>
    </alternativeName>
    <alternativeName>
        <fullName evidence="32">ILK-1</fullName>
    </alternativeName>
    <alternativeName>
        <fullName evidence="31">ILK-2</fullName>
    </alternativeName>
    <alternativeName>
        <fullName evidence="36">Inactive integrin-linked kinase</fullName>
    </alternativeName>
    <alternativeName>
        <fullName evidence="43">Sphingomyelin phosphodiesterase</fullName>
    </alternativeName>
    <alternativeName>
        <fullName evidence="30">p59ILK</fullName>
    </alternativeName>
</protein>
<dbReference type="GO" id="GO:0030027">
    <property type="term" value="C:lamellipodium"/>
    <property type="evidence" value="ECO:0007669"/>
    <property type="project" value="UniProtKB-SubCell"/>
</dbReference>
<name>A0A9N7VGW2_PLEPL</name>
<evidence type="ECO:0000256" key="18">
    <source>
        <dbReference type="ARBA" id="ARBA00022723"/>
    </source>
</evidence>
<evidence type="ECO:0000256" key="25">
    <source>
        <dbReference type="ARBA" id="ARBA00023136"/>
    </source>
</evidence>
<evidence type="ECO:0000256" key="30">
    <source>
        <dbReference type="ARBA" id="ARBA00029809"/>
    </source>
</evidence>
<dbReference type="FunFam" id="3.30.200.20:FF:000245">
    <property type="entry name" value="Integrin-linked protein kinase"/>
    <property type="match status" value="1"/>
</dbReference>